<keyword evidence="4" id="KW-0732">Signal</keyword>
<keyword evidence="8" id="KW-0812">Transmembrane</keyword>
<dbReference type="InterPro" id="IPR007112">
    <property type="entry name" value="Expansin/allergen_DPBB_dom"/>
</dbReference>
<dbReference type="SUPFAM" id="SSF49590">
    <property type="entry name" value="PHL pollen allergen"/>
    <property type="match status" value="1"/>
</dbReference>
<dbReference type="Pfam" id="PF01357">
    <property type="entry name" value="Expansin_C"/>
    <property type="match status" value="1"/>
</dbReference>
<evidence type="ECO:0000256" key="8">
    <source>
        <dbReference type="SAM" id="Phobius"/>
    </source>
</evidence>
<dbReference type="Gene3D" id="2.40.40.10">
    <property type="entry name" value="RlpA-like domain"/>
    <property type="match status" value="1"/>
</dbReference>
<dbReference type="Proteomes" id="UP000595140">
    <property type="component" value="Unassembled WGS sequence"/>
</dbReference>
<sequence>MAAYSISYGGGLRGVVAGRIILIVSLVIQNAYGANAKYSDRWVTGEAHATFYGGPNDFDYMGGACGYGKQTKEWYGDDSTTALSYAWFNNGLSCGQCFEIKCDDEVDPQWCIRGASVTVTVTNSCPPNPALPSDNGGWCNLPLKHFDMAMPAWLKVAKYKAGIVPVAYRRVPCERNNGVRFTITKSSPYFSWVLISNVGGAGAVTAVQMMGSKGNGWRDMQRNWGQNWQIDESLTGQAVSFKVETEDGESESFINALPSTANIGQDFLASPNDQFH</sequence>
<dbReference type="GO" id="GO:0016020">
    <property type="term" value="C:membrane"/>
    <property type="evidence" value="ECO:0007669"/>
    <property type="project" value="UniProtKB-SubCell"/>
</dbReference>
<feature type="domain" description="Expansin-like CBD" evidence="10">
    <location>
        <begin position="189"/>
        <end position="269"/>
    </location>
</feature>
<proteinExistence type="inferred from homology"/>
<comment type="function">
    <text evidence="7">Causes loosening and extension of plant cell walls by disrupting non-covalent bonding between cellulose microfibrils and matrix glucans. No enzymatic activity has been found.</text>
</comment>
<keyword evidence="5 8" id="KW-0472">Membrane</keyword>
<evidence type="ECO:0000256" key="7">
    <source>
        <dbReference type="RuleBase" id="RU365023"/>
    </source>
</evidence>
<evidence type="ECO:0000313" key="11">
    <source>
        <dbReference type="EMBL" id="VFR03571.1"/>
    </source>
</evidence>
<dbReference type="GO" id="GO:0009664">
    <property type="term" value="P:plant-type cell wall organization"/>
    <property type="evidence" value="ECO:0007669"/>
    <property type="project" value="InterPro"/>
</dbReference>
<dbReference type="PRINTS" id="PR01226">
    <property type="entry name" value="EXPANSIN"/>
</dbReference>
<accession>A0A484NQS2</accession>
<organism evidence="11 12">
    <name type="scientific">Cuscuta campestris</name>
    <dbReference type="NCBI Taxonomy" id="132261"/>
    <lineage>
        <taxon>Eukaryota</taxon>
        <taxon>Viridiplantae</taxon>
        <taxon>Streptophyta</taxon>
        <taxon>Embryophyta</taxon>
        <taxon>Tracheophyta</taxon>
        <taxon>Spermatophyta</taxon>
        <taxon>Magnoliopsida</taxon>
        <taxon>eudicotyledons</taxon>
        <taxon>Gunneridae</taxon>
        <taxon>Pentapetalae</taxon>
        <taxon>asterids</taxon>
        <taxon>lamiids</taxon>
        <taxon>Solanales</taxon>
        <taxon>Convolvulaceae</taxon>
        <taxon>Cuscuteae</taxon>
        <taxon>Cuscuta</taxon>
        <taxon>Cuscuta subgen. Grammica</taxon>
        <taxon>Cuscuta sect. Cleistogrammica</taxon>
    </lineage>
</organism>
<keyword evidence="2 7" id="KW-0134">Cell wall</keyword>
<dbReference type="CDD" id="cd22274">
    <property type="entry name" value="DPBB_EXPA_N"/>
    <property type="match status" value="1"/>
</dbReference>
<comment type="similarity">
    <text evidence="1 7">Belongs to the expansin family. Expansin A subfamily.</text>
</comment>
<dbReference type="Gene3D" id="2.60.40.760">
    <property type="entry name" value="Expansin, cellulose-binding-like domain"/>
    <property type="match status" value="1"/>
</dbReference>
<dbReference type="InterPro" id="IPR007117">
    <property type="entry name" value="Expansin_CBD"/>
</dbReference>
<evidence type="ECO:0000256" key="6">
    <source>
        <dbReference type="ARBA" id="ARBA00023316"/>
    </source>
</evidence>
<dbReference type="OrthoDB" id="5823761at2759"/>
<dbReference type="PROSITE" id="PS50843">
    <property type="entry name" value="EXPANSIN_CBD"/>
    <property type="match status" value="1"/>
</dbReference>
<comment type="subcellular location">
    <subcellularLocation>
        <location evidence="7">Secreted</location>
        <location evidence="7">Cell wall</location>
    </subcellularLocation>
    <subcellularLocation>
        <location evidence="7">Membrane</location>
        <topology evidence="7">Peripheral membrane protein</topology>
    </subcellularLocation>
</comment>
<dbReference type="InterPro" id="IPR002963">
    <property type="entry name" value="Expansin"/>
</dbReference>
<dbReference type="Pfam" id="PF03330">
    <property type="entry name" value="DPBB_1"/>
    <property type="match status" value="1"/>
</dbReference>
<dbReference type="SUPFAM" id="SSF50685">
    <property type="entry name" value="Barwin-like endoglucanases"/>
    <property type="match status" value="1"/>
</dbReference>
<dbReference type="InterPro" id="IPR036749">
    <property type="entry name" value="Expansin_CBD_sf"/>
</dbReference>
<reference evidence="11 12" key="1">
    <citation type="submission" date="2018-04" db="EMBL/GenBank/DDBJ databases">
        <authorList>
            <person name="Vogel A."/>
        </authorList>
    </citation>
    <scope>NUCLEOTIDE SEQUENCE [LARGE SCALE GENOMIC DNA]</scope>
</reference>
<evidence type="ECO:0000256" key="5">
    <source>
        <dbReference type="ARBA" id="ARBA00023136"/>
    </source>
</evidence>
<dbReference type="InterPro" id="IPR036908">
    <property type="entry name" value="RlpA-like_sf"/>
</dbReference>
<dbReference type="AlphaFoldDB" id="A0A484NQS2"/>
<evidence type="ECO:0000256" key="3">
    <source>
        <dbReference type="ARBA" id="ARBA00022525"/>
    </source>
</evidence>
<evidence type="ECO:0000259" key="10">
    <source>
        <dbReference type="PROSITE" id="PS50843"/>
    </source>
</evidence>
<keyword evidence="8" id="KW-1133">Transmembrane helix</keyword>
<evidence type="ECO:0000259" key="9">
    <source>
        <dbReference type="PROSITE" id="PS50842"/>
    </source>
</evidence>
<dbReference type="EMBL" id="OOIL02006896">
    <property type="protein sequence ID" value="VFR03571.1"/>
    <property type="molecule type" value="Genomic_DNA"/>
</dbReference>
<dbReference type="PRINTS" id="PR01225">
    <property type="entry name" value="EXPANSNFAMLY"/>
</dbReference>
<keyword evidence="12" id="KW-1185">Reference proteome</keyword>
<dbReference type="InterPro" id="IPR009009">
    <property type="entry name" value="RlpA-like_DPBB"/>
</dbReference>
<feature type="transmembrane region" description="Helical" evidence="8">
    <location>
        <begin position="189"/>
        <end position="210"/>
    </location>
</feature>
<evidence type="ECO:0000256" key="4">
    <source>
        <dbReference type="ARBA" id="ARBA00022729"/>
    </source>
</evidence>
<evidence type="ECO:0000256" key="1">
    <source>
        <dbReference type="ARBA" id="ARBA00005392"/>
    </source>
</evidence>
<keyword evidence="6 7" id="KW-0961">Cell wall biogenesis/degradation</keyword>
<gene>
    <name evidence="11" type="ORF">CCAM_LOCUS45346</name>
</gene>
<dbReference type="PROSITE" id="PS50842">
    <property type="entry name" value="EXPANSIN_EG45"/>
    <property type="match status" value="1"/>
</dbReference>
<dbReference type="SMART" id="SM00837">
    <property type="entry name" value="DPBB_1"/>
    <property type="match status" value="1"/>
</dbReference>
<evidence type="ECO:0000256" key="2">
    <source>
        <dbReference type="ARBA" id="ARBA00022512"/>
    </source>
</evidence>
<name>A0A484NQS2_9ASTE</name>
<dbReference type="GO" id="GO:0009653">
    <property type="term" value="P:anatomical structure morphogenesis"/>
    <property type="evidence" value="ECO:0007669"/>
    <property type="project" value="UniProtKB-ARBA"/>
</dbReference>
<protein>
    <recommendedName>
        <fullName evidence="7">Expansin</fullName>
    </recommendedName>
</protein>
<feature type="domain" description="Expansin-like EG45" evidence="9">
    <location>
        <begin position="62"/>
        <end position="178"/>
    </location>
</feature>
<dbReference type="PANTHER" id="PTHR31867">
    <property type="entry name" value="EXPANSIN-A15"/>
    <property type="match status" value="1"/>
</dbReference>
<dbReference type="GO" id="GO:0005576">
    <property type="term" value="C:extracellular region"/>
    <property type="evidence" value="ECO:0007669"/>
    <property type="project" value="InterPro"/>
</dbReference>
<keyword evidence="3 7" id="KW-0964">Secreted</keyword>
<dbReference type="InterPro" id="IPR007118">
    <property type="entry name" value="Expan_Lol_pI"/>
</dbReference>
<evidence type="ECO:0000313" key="12">
    <source>
        <dbReference type="Proteomes" id="UP000595140"/>
    </source>
</evidence>